<evidence type="ECO:0000313" key="2">
    <source>
        <dbReference type="Proteomes" id="UP001239111"/>
    </source>
</evidence>
<dbReference type="Proteomes" id="UP001239111">
    <property type="component" value="Chromosome 2"/>
</dbReference>
<accession>A0ACC2P175</accession>
<organism evidence="1 2">
    <name type="scientific">Eretmocerus hayati</name>
    <dbReference type="NCBI Taxonomy" id="131215"/>
    <lineage>
        <taxon>Eukaryota</taxon>
        <taxon>Metazoa</taxon>
        <taxon>Ecdysozoa</taxon>
        <taxon>Arthropoda</taxon>
        <taxon>Hexapoda</taxon>
        <taxon>Insecta</taxon>
        <taxon>Pterygota</taxon>
        <taxon>Neoptera</taxon>
        <taxon>Endopterygota</taxon>
        <taxon>Hymenoptera</taxon>
        <taxon>Apocrita</taxon>
        <taxon>Proctotrupomorpha</taxon>
        <taxon>Chalcidoidea</taxon>
        <taxon>Aphelinidae</taxon>
        <taxon>Aphelininae</taxon>
        <taxon>Eretmocerus</taxon>
    </lineage>
</organism>
<dbReference type="EMBL" id="CM056742">
    <property type="protein sequence ID" value="KAJ8677165.1"/>
    <property type="molecule type" value="Genomic_DNA"/>
</dbReference>
<protein>
    <submittedName>
        <fullName evidence="1">Uncharacterized protein</fullName>
    </submittedName>
</protein>
<evidence type="ECO:0000313" key="1">
    <source>
        <dbReference type="EMBL" id="KAJ8677165.1"/>
    </source>
</evidence>
<sequence>MMHVRSVRTYLSAYIADLKKPDPTVQGKLGKKRKRIQGEAKNSKEVKKRRPSGDDYGTDEDESDDDSERRKDKMSDETKDLKNIDENEEDSDEEANNNQLVMNQPKSKIVSDELFLENGEIKEMILGRDASGDSDEVNMEALKMGIDNRLVAVLDVSRRLDKNRQNAMARDYGRTWQRISEFLSSYLLLFKRLYVRLFESIYCQDPLVFGFLITSSL</sequence>
<comment type="caution">
    <text evidence="1">The sequence shown here is derived from an EMBL/GenBank/DDBJ whole genome shotgun (WGS) entry which is preliminary data.</text>
</comment>
<reference evidence="1" key="1">
    <citation type="submission" date="2023-04" db="EMBL/GenBank/DDBJ databases">
        <title>A chromosome-level genome assembly of the parasitoid wasp Eretmocerus hayati.</title>
        <authorList>
            <person name="Zhong Y."/>
            <person name="Liu S."/>
            <person name="Liu Y."/>
        </authorList>
    </citation>
    <scope>NUCLEOTIDE SEQUENCE</scope>
    <source>
        <strain evidence="1">ZJU_SS_LIU_2023</strain>
    </source>
</reference>
<proteinExistence type="predicted"/>
<gene>
    <name evidence="1" type="ORF">QAD02_012952</name>
</gene>
<keyword evidence="2" id="KW-1185">Reference proteome</keyword>
<name>A0ACC2P175_9HYME</name>